<protein>
    <submittedName>
        <fullName evidence="1">Uncharacterized protein</fullName>
    </submittedName>
</protein>
<proteinExistence type="predicted"/>
<organism evidence="1 2">
    <name type="scientific">Methylobacterium aerolatum</name>
    <dbReference type="NCBI Taxonomy" id="418708"/>
    <lineage>
        <taxon>Bacteria</taxon>
        <taxon>Pseudomonadati</taxon>
        <taxon>Pseudomonadota</taxon>
        <taxon>Alphaproteobacteria</taxon>
        <taxon>Hyphomicrobiales</taxon>
        <taxon>Methylobacteriaceae</taxon>
        <taxon>Methylobacterium</taxon>
    </lineage>
</organism>
<dbReference type="Proteomes" id="UP001231124">
    <property type="component" value="Unassembled WGS sequence"/>
</dbReference>
<evidence type="ECO:0000313" key="1">
    <source>
        <dbReference type="EMBL" id="MDQ0448790.1"/>
    </source>
</evidence>
<dbReference type="EMBL" id="JAUSVP010000010">
    <property type="protein sequence ID" value="MDQ0448790.1"/>
    <property type="molecule type" value="Genomic_DNA"/>
</dbReference>
<sequence>MSHNQRRGDQVTLLVEVPPGTTAEILFDGRHEVEAGCYRFTGSVSGSNA</sequence>
<gene>
    <name evidence="1" type="ORF">QO012_003302</name>
</gene>
<reference evidence="1 2" key="1">
    <citation type="submission" date="2023-07" db="EMBL/GenBank/DDBJ databases">
        <title>Genomic Encyclopedia of Type Strains, Phase IV (KMG-IV): sequencing the most valuable type-strain genomes for metagenomic binning, comparative biology and taxonomic classification.</title>
        <authorList>
            <person name="Goeker M."/>
        </authorList>
    </citation>
    <scope>NUCLEOTIDE SEQUENCE [LARGE SCALE GENOMIC DNA]</scope>
    <source>
        <strain evidence="1 2">DSM 19013</strain>
    </source>
</reference>
<comment type="caution">
    <text evidence="1">The sequence shown here is derived from an EMBL/GenBank/DDBJ whole genome shotgun (WGS) entry which is preliminary data.</text>
</comment>
<accession>A0ABU0I2G9</accession>
<keyword evidence="2" id="KW-1185">Reference proteome</keyword>
<evidence type="ECO:0000313" key="2">
    <source>
        <dbReference type="Proteomes" id="UP001231124"/>
    </source>
</evidence>
<name>A0ABU0I2G9_9HYPH</name>